<keyword evidence="5" id="KW-1185">Reference proteome</keyword>
<protein>
    <submittedName>
        <fullName evidence="6">Uncharacterized protein LOC102804171</fullName>
    </submittedName>
</protein>
<dbReference type="PROSITE" id="PS50888">
    <property type="entry name" value="BHLH"/>
    <property type="match status" value="1"/>
</dbReference>
<evidence type="ECO:0000259" key="4">
    <source>
        <dbReference type="PROSITE" id="PS50888"/>
    </source>
</evidence>
<dbReference type="PROSITE" id="PS50118">
    <property type="entry name" value="HMG_BOX_2"/>
    <property type="match status" value="1"/>
</dbReference>
<evidence type="ECO:0000313" key="5">
    <source>
        <dbReference type="Proteomes" id="UP000694865"/>
    </source>
</evidence>
<dbReference type="Gene3D" id="4.10.280.10">
    <property type="entry name" value="Helix-loop-helix DNA-binding domain"/>
    <property type="match status" value="1"/>
</dbReference>
<feature type="domain" description="BHLH" evidence="4">
    <location>
        <begin position="182"/>
        <end position="234"/>
    </location>
</feature>
<dbReference type="InterPro" id="IPR036638">
    <property type="entry name" value="HLH_DNA-bd_sf"/>
</dbReference>
<gene>
    <name evidence="6" type="primary">LOC102804171</name>
</gene>
<dbReference type="GeneID" id="102804171"/>
<evidence type="ECO:0000313" key="6">
    <source>
        <dbReference type="RefSeq" id="XP_006816748.1"/>
    </source>
</evidence>
<dbReference type="SUPFAM" id="SSF47095">
    <property type="entry name" value="HMG-box"/>
    <property type="match status" value="1"/>
</dbReference>
<accession>A0ABM0M9Q7</accession>
<dbReference type="SUPFAM" id="SSF47459">
    <property type="entry name" value="HLH, helix-loop-helix DNA-binding domain"/>
    <property type="match status" value="1"/>
</dbReference>
<dbReference type="SMART" id="SM00398">
    <property type="entry name" value="HMG"/>
    <property type="match status" value="1"/>
</dbReference>
<organism evidence="5 6">
    <name type="scientific">Saccoglossus kowalevskii</name>
    <name type="common">Acorn worm</name>
    <dbReference type="NCBI Taxonomy" id="10224"/>
    <lineage>
        <taxon>Eukaryota</taxon>
        <taxon>Metazoa</taxon>
        <taxon>Hemichordata</taxon>
        <taxon>Enteropneusta</taxon>
        <taxon>Harrimaniidae</taxon>
        <taxon>Saccoglossus</taxon>
    </lineage>
</organism>
<evidence type="ECO:0000256" key="1">
    <source>
        <dbReference type="PROSITE-ProRule" id="PRU00267"/>
    </source>
</evidence>
<dbReference type="RefSeq" id="XP_006816748.1">
    <property type="nucleotide sequence ID" value="XM_006816685.1"/>
</dbReference>
<feature type="domain" description="HMG box" evidence="3">
    <location>
        <begin position="518"/>
        <end position="586"/>
    </location>
</feature>
<dbReference type="InterPro" id="IPR011598">
    <property type="entry name" value="bHLH_dom"/>
</dbReference>
<dbReference type="Gene3D" id="1.10.30.10">
    <property type="entry name" value="High mobility group box domain"/>
    <property type="match status" value="1"/>
</dbReference>
<dbReference type="Pfam" id="PF00505">
    <property type="entry name" value="HMG_box"/>
    <property type="match status" value="1"/>
</dbReference>
<feature type="compositionally biased region" description="Low complexity" evidence="2">
    <location>
        <begin position="362"/>
        <end position="377"/>
    </location>
</feature>
<sequence>MLFRGRSSERAVISKLKIKEFSLLSLENLPVGSLCELMGTEQVERLRIGRSVIAVNGLLEQKKYKAAGKILKQTENLLPLGGAIYWWLRQRKLNMQIYICANIMTREVDPEEIDILSTQISDGMNSFYGQQYDDLLEMDYVMPPDVNFELPAPTLSSVASLRRLVRQEKPRFGKAAGVSRHRSVSLHTAHERERHKTVNQAILYLMRTLPSAEKKSHETKFMVLNRAVEYIDFLRRKIQEKCSQSSNSVQFLDNYLCIPNMPDGNSAKTSGSGMKTISPEILKELTNNAGNMKGDLIVKKKNSTCINQFSEEQETTKTNATYLSTNIKKEDCGDSTGTQAMESHSPWHDHFKFNSFSLSPLSENNPSVSSRSSPDRPMFLSPVIDSSEQSSIPDSSPSVSTDGSSEFNYKGHADSFPFEHTYSVRFSGNLTSEENVAKLCSKLKSPSRTAPGDKLITPPICGTHKLTASKKNRISARRSFGYDKPNQDCKHSNCGLCTPADVEIPGPENDIETNFPPPKSWINGYQLYTRMHYQDYKMDHPNLIGREVTKVLGNAWRELPEEERKVYSQRACELNEKTRREREALLEEQSN</sequence>
<dbReference type="InterPro" id="IPR036910">
    <property type="entry name" value="HMG_box_dom_sf"/>
</dbReference>
<dbReference type="Proteomes" id="UP000694865">
    <property type="component" value="Unplaced"/>
</dbReference>
<dbReference type="Pfam" id="PF00010">
    <property type="entry name" value="HLH"/>
    <property type="match status" value="1"/>
</dbReference>
<feature type="region of interest" description="Disordered" evidence="2">
    <location>
        <begin position="362"/>
        <end position="406"/>
    </location>
</feature>
<keyword evidence="1" id="KW-0238">DNA-binding</keyword>
<reference evidence="6" key="1">
    <citation type="submission" date="2025-08" db="UniProtKB">
        <authorList>
            <consortium name="RefSeq"/>
        </authorList>
    </citation>
    <scope>IDENTIFICATION</scope>
    <source>
        <tissue evidence="6">Testes</tissue>
    </source>
</reference>
<evidence type="ECO:0000256" key="2">
    <source>
        <dbReference type="SAM" id="MobiDB-lite"/>
    </source>
</evidence>
<evidence type="ECO:0000259" key="3">
    <source>
        <dbReference type="PROSITE" id="PS50118"/>
    </source>
</evidence>
<keyword evidence="1" id="KW-0539">Nucleus</keyword>
<proteinExistence type="predicted"/>
<name>A0ABM0M9Q7_SACKO</name>
<feature type="compositionally biased region" description="Low complexity" evidence="2">
    <location>
        <begin position="384"/>
        <end position="405"/>
    </location>
</feature>
<dbReference type="InterPro" id="IPR009071">
    <property type="entry name" value="HMG_box_dom"/>
</dbReference>
<dbReference type="CDD" id="cd21977">
    <property type="entry name" value="HMG-box_BHMG1"/>
    <property type="match status" value="1"/>
</dbReference>
<feature type="DNA-binding region" description="HMG box" evidence="1">
    <location>
        <begin position="518"/>
        <end position="586"/>
    </location>
</feature>